<sequence>MRLATFNILHGRSLGDGRVDLDRFREAVRALDADILALQEVDRDQPRSHGADLTAVAAEAMGATDHRFVATMHGEPGVWSAATGDHQPARSSYGIALLTRLPVLSWQDLALPALRGRAPVQFPGARLPALVRDEARAAVAAVVSTPDGPLTVAATHLTFIPGWNVVQLRRLVRGLRDRPRPLVLLGDLNIDPRRATQASGMRSLARAATFPLQSPQRQLDHILGDGAVEAVDGGASFDLGISDHRALAVDVRVSPGSPR</sequence>
<gene>
    <name evidence="2" type="ORF">NP064_02510</name>
</gene>
<dbReference type="InterPro" id="IPR036691">
    <property type="entry name" value="Endo/exonu/phosph_ase_sf"/>
</dbReference>
<keyword evidence="2" id="KW-0378">Hydrolase</keyword>
<dbReference type="EMBL" id="CP101988">
    <property type="protein sequence ID" value="UUI75806.1"/>
    <property type="molecule type" value="Genomic_DNA"/>
</dbReference>
<dbReference type="Gene3D" id="3.60.10.10">
    <property type="entry name" value="Endonuclease/exonuclease/phosphatase"/>
    <property type="match status" value="1"/>
</dbReference>
<reference evidence="2 3" key="1">
    <citation type="submission" date="2022-07" db="EMBL/GenBank/DDBJ databases">
        <title>Novel species in genus cellulomonas.</title>
        <authorList>
            <person name="Ye L."/>
        </authorList>
    </citation>
    <scope>NUCLEOTIDE SEQUENCE [LARGE SCALE GENOMIC DNA]</scope>
    <source>
        <strain evidence="3">zg-Y338</strain>
    </source>
</reference>
<protein>
    <submittedName>
        <fullName evidence="2">Endonuclease/exonuclease/phosphatase family protein</fullName>
    </submittedName>
</protein>
<keyword evidence="2" id="KW-0540">Nuclease</keyword>
<evidence type="ECO:0000313" key="2">
    <source>
        <dbReference type="EMBL" id="UUI75806.1"/>
    </source>
</evidence>
<accession>A0ABY5L298</accession>
<dbReference type="Pfam" id="PF03372">
    <property type="entry name" value="Exo_endo_phos"/>
    <property type="match status" value="1"/>
</dbReference>
<evidence type="ECO:0000313" key="3">
    <source>
        <dbReference type="Proteomes" id="UP001316189"/>
    </source>
</evidence>
<dbReference type="PANTHER" id="PTHR14859">
    <property type="entry name" value="CALCOFLUOR WHITE HYPERSENSITIVE PROTEIN PRECURSOR"/>
    <property type="match status" value="1"/>
</dbReference>
<dbReference type="PANTHER" id="PTHR14859:SF1">
    <property type="entry name" value="PGAP2-INTERACTING PROTEIN"/>
    <property type="match status" value="1"/>
</dbReference>
<feature type="domain" description="Endonuclease/exonuclease/phosphatase" evidence="1">
    <location>
        <begin position="4"/>
        <end position="244"/>
    </location>
</feature>
<keyword evidence="2" id="KW-0255">Endonuclease</keyword>
<dbReference type="Proteomes" id="UP001316189">
    <property type="component" value="Chromosome"/>
</dbReference>
<evidence type="ECO:0000259" key="1">
    <source>
        <dbReference type="Pfam" id="PF03372"/>
    </source>
</evidence>
<name>A0ABY5L298_9CELL</name>
<dbReference type="SUPFAM" id="SSF56219">
    <property type="entry name" value="DNase I-like"/>
    <property type="match status" value="1"/>
</dbReference>
<dbReference type="InterPro" id="IPR051916">
    <property type="entry name" value="GPI-anchor_lipid_remodeler"/>
</dbReference>
<proteinExistence type="predicted"/>
<dbReference type="GO" id="GO:0004519">
    <property type="term" value="F:endonuclease activity"/>
    <property type="evidence" value="ECO:0007669"/>
    <property type="project" value="UniProtKB-KW"/>
</dbReference>
<dbReference type="InterPro" id="IPR005135">
    <property type="entry name" value="Endo/exonuclease/phosphatase"/>
</dbReference>
<dbReference type="RefSeq" id="WP_227568093.1">
    <property type="nucleotide sequence ID" value="NZ_CP101988.1"/>
</dbReference>
<organism evidence="2 3">
    <name type="scientific">Cellulomonas chengniuliangii</name>
    <dbReference type="NCBI Taxonomy" id="2968084"/>
    <lineage>
        <taxon>Bacteria</taxon>
        <taxon>Bacillati</taxon>
        <taxon>Actinomycetota</taxon>
        <taxon>Actinomycetes</taxon>
        <taxon>Micrococcales</taxon>
        <taxon>Cellulomonadaceae</taxon>
        <taxon>Cellulomonas</taxon>
    </lineage>
</organism>
<keyword evidence="3" id="KW-1185">Reference proteome</keyword>